<feature type="region of interest" description="Disordered" evidence="1">
    <location>
        <begin position="395"/>
        <end position="415"/>
    </location>
</feature>
<feature type="compositionally biased region" description="Low complexity" evidence="1">
    <location>
        <begin position="136"/>
        <end position="146"/>
    </location>
</feature>
<feature type="compositionally biased region" description="Basic and acidic residues" evidence="1">
    <location>
        <begin position="369"/>
        <end position="381"/>
    </location>
</feature>
<dbReference type="HOGENOM" id="CLU_663083_0_0_1"/>
<reference evidence="2 3" key="2">
    <citation type="journal article" date="2008" name="Nature">
        <title>The Phaeodactylum genome reveals the evolutionary history of diatom genomes.</title>
        <authorList>
            <person name="Bowler C."/>
            <person name="Allen A.E."/>
            <person name="Badger J.H."/>
            <person name="Grimwood J."/>
            <person name="Jabbari K."/>
            <person name="Kuo A."/>
            <person name="Maheswari U."/>
            <person name="Martens C."/>
            <person name="Maumus F."/>
            <person name="Otillar R.P."/>
            <person name="Rayko E."/>
            <person name="Salamov A."/>
            <person name="Vandepoele K."/>
            <person name="Beszteri B."/>
            <person name="Gruber A."/>
            <person name="Heijde M."/>
            <person name="Katinka M."/>
            <person name="Mock T."/>
            <person name="Valentin K."/>
            <person name="Verret F."/>
            <person name="Berges J.A."/>
            <person name="Brownlee C."/>
            <person name="Cadoret J.P."/>
            <person name="Chiovitti A."/>
            <person name="Choi C.J."/>
            <person name="Coesel S."/>
            <person name="De Martino A."/>
            <person name="Detter J.C."/>
            <person name="Durkin C."/>
            <person name="Falciatore A."/>
            <person name="Fournet J."/>
            <person name="Haruta M."/>
            <person name="Huysman M.J."/>
            <person name="Jenkins B.D."/>
            <person name="Jiroutova K."/>
            <person name="Jorgensen R.E."/>
            <person name="Joubert Y."/>
            <person name="Kaplan A."/>
            <person name="Kroger N."/>
            <person name="Kroth P.G."/>
            <person name="La Roche J."/>
            <person name="Lindquist E."/>
            <person name="Lommer M."/>
            <person name="Martin-Jezequel V."/>
            <person name="Lopez P.J."/>
            <person name="Lucas S."/>
            <person name="Mangogna M."/>
            <person name="McGinnis K."/>
            <person name="Medlin L.K."/>
            <person name="Montsant A."/>
            <person name="Oudot-Le Secq M.P."/>
            <person name="Napoli C."/>
            <person name="Obornik M."/>
            <person name="Parker M.S."/>
            <person name="Petit J.L."/>
            <person name="Porcel B.M."/>
            <person name="Poulsen N."/>
            <person name="Robison M."/>
            <person name="Rychlewski L."/>
            <person name="Rynearson T.A."/>
            <person name="Schmutz J."/>
            <person name="Shapiro H."/>
            <person name="Siaut M."/>
            <person name="Stanley M."/>
            <person name="Sussman M.R."/>
            <person name="Taylor A.R."/>
            <person name="Vardi A."/>
            <person name="von Dassow P."/>
            <person name="Vyverman W."/>
            <person name="Willis A."/>
            <person name="Wyrwicz L.S."/>
            <person name="Rokhsar D.S."/>
            <person name="Weissenbach J."/>
            <person name="Armbrust E.V."/>
            <person name="Green B.R."/>
            <person name="Van de Peer Y."/>
            <person name="Grigoriev I.V."/>
        </authorList>
    </citation>
    <scope>NUCLEOTIDE SEQUENCE [LARGE SCALE GENOMIC DNA]</scope>
    <source>
        <strain evidence="2 3">CCMP1335</strain>
    </source>
</reference>
<dbReference type="InParanoid" id="B5YNY3"/>
<dbReference type="PANTHER" id="PTHR23322:SF1">
    <property type="entry name" value="FAS-ASSOCIATED FACTOR 2"/>
    <property type="match status" value="1"/>
</dbReference>
<evidence type="ECO:0008006" key="4">
    <source>
        <dbReference type="Google" id="ProtNLM"/>
    </source>
</evidence>
<feature type="region of interest" description="Disordered" evidence="1">
    <location>
        <begin position="356"/>
        <end position="381"/>
    </location>
</feature>
<dbReference type="GeneID" id="7447210"/>
<dbReference type="PANTHER" id="PTHR23322">
    <property type="entry name" value="FAS-ASSOCIATED PROTEIN"/>
    <property type="match status" value="1"/>
</dbReference>
<dbReference type="STRING" id="35128.B5YNY3"/>
<keyword evidence="3" id="KW-1185">Reference proteome</keyword>
<dbReference type="GO" id="GO:0043130">
    <property type="term" value="F:ubiquitin binding"/>
    <property type="evidence" value="ECO:0000318"/>
    <property type="project" value="GO_Central"/>
</dbReference>
<dbReference type="Proteomes" id="UP000001449">
    <property type="component" value="Chromosome 7"/>
</dbReference>
<evidence type="ECO:0000313" key="2">
    <source>
        <dbReference type="EMBL" id="ACI64713.1"/>
    </source>
</evidence>
<reference evidence="2 3" key="1">
    <citation type="journal article" date="2004" name="Science">
        <title>The genome of the diatom Thalassiosira pseudonana: ecology, evolution, and metabolism.</title>
        <authorList>
            <person name="Armbrust E.V."/>
            <person name="Berges J.A."/>
            <person name="Bowler C."/>
            <person name="Green B.R."/>
            <person name="Martinez D."/>
            <person name="Putnam N.H."/>
            <person name="Zhou S."/>
            <person name="Allen A.E."/>
            <person name="Apt K.E."/>
            <person name="Bechner M."/>
            <person name="Brzezinski M.A."/>
            <person name="Chaal B.K."/>
            <person name="Chiovitti A."/>
            <person name="Davis A.K."/>
            <person name="Demarest M.S."/>
            <person name="Detter J.C."/>
            <person name="Glavina T."/>
            <person name="Goodstein D."/>
            <person name="Hadi M.Z."/>
            <person name="Hellsten U."/>
            <person name="Hildebrand M."/>
            <person name="Jenkins B.D."/>
            <person name="Jurka J."/>
            <person name="Kapitonov V.V."/>
            <person name="Kroger N."/>
            <person name="Lau W.W."/>
            <person name="Lane T.W."/>
            <person name="Larimer F.W."/>
            <person name="Lippmeier J.C."/>
            <person name="Lucas S."/>
            <person name="Medina M."/>
            <person name="Montsant A."/>
            <person name="Obornik M."/>
            <person name="Parker M.S."/>
            <person name="Palenik B."/>
            <person name="Pazour G.J."/>
            <person name="Richardson P.M."/>
            <person name="Rynearson T.A."/>
            <person name="Saito M.A."/>
            <person name="Schwartz D.C."/>
            <person name="Thamatrakoln K."/>
            <person name="Valentin K."/>
            <person name="Vardi A."/>
            <person name="Wilkerson F.P."/>
            <person name="Rokhsar D.S."/>
        </authorList>
    </citation>
    <scope>NUCLEOTIDE SEQUENCE [LARGE SCALE GENOMIC DNA]</scope>
    <source>
        <strain evidence="2 3">CCMP1335</strain>
    </source>
</reference>
<name>B5YNY3_THAPS</name>
<dbReference type="PaxDb" id="35128-Thaps7310"/>
<dbReference type="KEGG" id="tps:THAPS_7310"/>
<dbReference type="OMA" id="FAKLQHD"/>
<dbReference type="RefSeq" id="XP_002295996.1">
    <property type="nucleotide sequence ID" value="XM_002295960.1"/>
</dbReference>
<sequence>MDHPSDTNNSGQEAAIRQLAEQYNLANDDNINLQQCQSSVLVSSHTSLNEALQKANSDARFLICYISRGNGKTAASVSKSSQIAIPNLLNRQFVKHINRKPLGKKQSGDTGSYYVWVCDGDDGKEAEMAMKRLKVKPPTSISSSSGAKKKKSSKDTAPLPILAIVYPASTIDPSTNRLKVTPRLLAQHHCNPPPSNPEIMSAWSSSIRKRHIREFAKLQHDRKELELFKERNEGYIASVNEDRDRQKREEEERERKRMAEEEERKRLEQIKERRKELLDALVKEPDAGEGVITIALRFQQPQQQQSPSSSPKTRRFNAAATSMNDVFNWIDAVHGMEREKVELSSMNGARRFVYVEEETGDSSDDDEKETSRDGESVNRTLEEVGLGKMTALRVSVLEENGGESNGGEAGDEEEE</sequence>
<feature type="region of interest" description="Disordered" evidence="1">
    <location>
        <begin position="132"/>
        <end position="154"/>
    </location>
</feature>
<proteinExistence type="predicted"/>
<protein>
    <recommendedName>
        <fullName evidence="4">UBX domain-containing protein</fullName>
    </recommendedName>
</protein>
<feature type="region of interest" description="Disordered" evidence="1">
    <location>
        <begin position="241"/>
        <end position="266"/>
    </location>
</feature>
<gene>
    <name evidence="2" type="ORF">THAPS_7310</name>
</gene>
<dbReference type="GO" id="GO:0036503">
    <property type="term" value="P:ERAD pathway"/>
    <property type="evidence" value="ECO:0000318"/>
    <property type="project" value="GO_Central"/>
</dbReference>
<organism evidence="2 3">
    <name type="scientific">Thalassiosira pseudonana</name>
    <name type="common">Marine diatom</name>
    <name type="synonym">Cyclotella nana</name>
    <dbReference type="NCBI Taxonomy" id="35128"/>
    <lineage>
        <taxon>Eukaryota</taxon>
        <taxon>Sar</taxon>
        <taxon>Stramenopiles</taxon>
        <taxon>Ochrophyta</taxon>
        <taxon>Bacillariophyta</taxon>
        <taxon>Coscinodiscophyceae</taxon>
        <taxon>Thalassiosirophycidae</taxon>
        <taxon>Thalassiosirales</taxon>
        <taxon>Thalassiosiraceae</taxon>
        <taxon>Thalassiosira</taxon>
    </lineage>
</organism>
<dbReference type="AlphaFoldDB" id="B5YNY3"/>
<dbReference type="InterPro" id="IPR050730">
    <property type="entry name" value="UBX_domain-protein"/>
</dbReference>
<accession>B5YNY3</accession>
<feature type="compositionally biased region" description="Acidic residues" evidence="1">
    <location>
        <begin position="356"/>
        <end position="368"/>
    </location>
</feature>
<evidence type="ECO:0000256" key="1">
    <source>
        <dbReference type="SAM" id="MobiDB-lite"/>
    </source>
</evidence>
<dbReference type="eggNOG" id="ENOG502SAZI">
    <property type="taxonomic scope" value="Eukaryota"/>
</dbReference>
<dbReference type="GO" id="GO:0005783">
    <property type="term" value="C:endoplasmic reticulum"/>
    <property type="evidence" value="ECO:0000318"/>
    <property type="project" value="GO_Central"/>
</dbReference>
<evidence type="ECO:0000313" key="3">
    <source>
        <dbReference type="Proteomes" id="UP000001449"/>
    </source>
</evidence>
<dbReference type="EMBL" id="CP001160">
    <property type="protein sequence ID" value="ACI64713.1"/>
    <property type="molecule type" value="Genomic_DNA"/>
</dbReference>